<organism evidence="2 3">
    <name type="scientific">Natrarchaeobius chitinivorans</name>
    <dbReference type="NCBI Taxonomy" id="1679083"/>
    <lineage>
        <taxon>Archaea</taxon>
        <taxon>Methanobacteriati</taxon>
        <taxon>Methanobacteriota</taxon>
        <taxon>Stenosarchaea group</taxon>
        <taxon>Halobacteria</taxon>
        <taxon>Halobacteriales</taxon>
        <taxon>Natrialbaceae</taxon>
        <taxon>Natrarchaeobius</taxon>
    </lineage>
</organism>
<dbReference type="EMBL" id="REFZ01000002">
    <property type="protein sequence ID" value="RQH02577.1"/>
    <property type="molecule type" value="Genomic_DNA"/>
</dbReference>
<feature type="region of interest" description="Disordered" evidence="1">
    <location>
        <begin position="1"/>
        <end position="38"/>
    </location>
</feature>
<reference evidence="2 3" key="1">
    <citation type="submission" date="2018-10" db="EMBL/GenBank/DDBJ databases">
        <title>Natrarchaeobius chitinivorans gen. nov., sp. nov., and Natrarchaeobius haloalkaliphilus sp. nov., alkaliphilic, chitin-utilizing haloarchaea from hypersaline alkaline lakes.</title>
        <authorList>
            <person name="Sorokin D.Y."/>
            <person name="Elcheninov A.G."/>
            <person name="Kostrikina N.A."/>
            <person name="Bale N.J."/>
            <person name="Sinninghe Damste J.S."/>
            <person name="Khijniak T.V."/>
            <person name="Kublanov I.V."/>
            <person name="Toshchakov S.V."/>
        </authorList>
    </citation>
    <scope>NUCLEOTIDE SEQUENCE [LARGE SCALE GENOMIC DNA]</scope>
    <source>
        <strain evidence="2 3">AArcht7</strain>
    </source>
</reference>
<dbReference type="AlphaFoldDB" id="A0A3N6N4A9"/>
<evidence type="ECO:0000313" key="2">
    <source>
        <dbReference type="EMBL" id="RQH02577.1"/>
    </source>
</evidence>
<dbReference type="Proteomes" id="UP000281431">
    <property type="component" value="Unassembled WGS sequence"/>
</dbReference>
<gene>
    <name evidence="2" type="ORF">EA472_04585</name>
</gene>
<evidence type="ECO:0000313" key="3">
    <source>
        <dbReference type="Proteomes" id="UP000281431"/>
    </source>
</evidence>
<name>A0A3N6N4A9_NATCH</name>
<feature type="compositionally biased region" description="Basic and acidic residues" evidence="1">
    <location>
        <begin position="1"/>
        <end position="15"/>
    </location>
</feature>
<feature type="compositionally biased region" description="Basic and acidic residues" evidence="1">
    <location>
        <begin position="58"/>
        <end position="70"/>
    </location>
</feature>
<keyword evidence="3" id="KW-1185">Reference proteome</keyword>
<evidence type="ECO:0000256" key="1">
    <source>
        <dbReference type="SAM" id="MobiDB-lite"/>
    </source>
</evidence>
<proteinExistence type="predicted"/>
<protein>
    <submittedName>
        <fullName evidence="2">Uncharacterized protein</fullName>
    </submittedName>
</protein>
<accession>A0A3N6N4A9</accession>
<comment type="caution">
    <text evidence="2">The sequence shown here is derived from an EMBL/GenBank/DDBJ whole genome shotgun (WGS) entry which is preliminary data.</text>
</comment>
<feature type="region of interest" description="Disordered" evidence="1">
    <location>
        <begin position="58"/>
        <end position="79"/>
    </location>
</feature>
<sequence length="79" mass="9141">MHGRTADGERFELDRRRRRVHRPKSTATTVTSGHRRAVNSGRTRTVRLLEKRFGLSPERWMDNENGEREAGPVSDPIET</sequence>